<organism evidence="4 5">
    <name type="scientific">Streptosporangium sandarakinum</name>
    <dbReference type="NCBI Taxonomy" id="1260955"/>
    <lineage>
        <taxon>Bacteria</taxon>
        <taxon>Bacillati</taxon>
        <taxon>Actinomycetota</taxon>
        <taxon>Actinomycetes</taxon>
        <taxon>Streptosporangiales</taxon>
        <taxon>Streptosporangiaceae</taxon>
        <taxon>Streptosporangium</taxon>
    </lineage>
</organism>
<proteinExistence type="predicted"/>
<dbReference type="GO" id="GO:0004842">
    <property type="term" value="F:ubiquitin-protein transferase activity"/>
    <property type="evidence" value="ECO:0007669"/>
    <property type="project" value="TreeGrafter"/>
</dbReference>
<reference evidence="4 5" key="1">
    <citation type="submission" date="2020-07" db="EMBL/GenBank/DDBJ databases">
        <title>Sequencing the genomes of 1000 actinobacteria strains.</title>
        <authorList>
            <person name="Klenk H.-P."/>
        </authorList>
    </citation>
    <scope>NUCLEOTIDE SEQUENCE [LARGE SCALE GENOMIC DNA]</scope>
    <source>
        <strain evidence="4 5">DSM 45763</strain>
    </source>
</reference>
<feature type="repeat" description="ANK" evidence="3">
    <location>
        <begin position="71"/>
        <end position="97"/>
    </location>
</feature>
<keyword evidence="1" id="KW-0677">Repeat</keyword>
<dbReference type="Pfam" id="PF12796">
    <property type="entry name" value="Ank_2"/>
    <property type="match status" value="1"/>
</dbReference>
<feature type="repeat" description="ANK" evidence="3">
    <location>
        <begin position="38"/>
        <end position="70"/>
    </location>
</feature>
<accession>A0A852URU7</accession>
<dbReference type="Proteomes" id="UP000576393">
    <property type="component" value="Unassembled WGS sequence"/>
</dbReference>
<dbReference type="InterPro" id="IPR036770">
    <property type="entry name" value="Ankyrin_rpt-contain_sf"/>
</dbReference>
<dbReference type="Gene3D" id="1.25.40.20">
    <property type="entry name" value="Ankyrin repeat-containing domain"/>
    <property type="match status" value="1"/>
</dbReference>
<dbReference type="InterPro" id="IPR002110">
    <property type="entry name" value="Ankyrin_rpt"/>
</dbReference>
<dbReference type="EMBL" id="JACCCO010000001">
    <property type="protein sequence ID" value="NYF37874.1"/>
    <property type="molecule type" value="Genomic_DNA"/>
</dbReference>
<evidence type="ECO:0000313" key="4">
    <source>
        <dbReference type="EMBL" id="NYF37874.1"/>
    </source>
</evidence>
<dbReference type="SUPFAM" id="SSF48403">
    <property type="entry name" value="Ankyrin repeat"/>
    <property type="match status" value="1"/>
</dbReference>
<name>A0A852URU7_9ACTN</name>
<dbReference type="PANTHER" id="PTHR24171:SF8">
    <property type="entry name" value="BRCA1-ASSOCIATED RING DOMAIN PROTEIN 1"/>
    <property type="match status" value="1"/>
</dbReference>
<dbReference type="PROSITE" id="PS50297">
    <property type="entry name" value="ANK_REP_REGION"/>
    <property type="match status" value="2"/>
</dbReference>
<comment type="caution">
    <text evidence="4">The sequence shown here is derived from an EMBL/GenBank/DDBJ whole genome shotgun (WGS) entry which is preliminary data.</text>
</comment>
<evidence type="ECO:0000256" key="3">
    <source>
        <dbReference type="PROSITE-ProRule" id="PRU00023"/>
    </source>
</evidence>
<dbReference type="PROSITE" id="PS50088">
    <property type="entry name" value="ANK_REPEAT"/>
    <property type="match status" value="2"/>
</dbReference>
<dbReference type="RefSeq" id="WP_179817723.1">
    <property type="nucleotide sequence ID" value="NZ_JACCCO010000001.1"/>
</dbReference>
<dbReference type="PANTHER" id="PTHR24171">
    <property type="entry name" value="ANKYRIN REPEAT DOMAIN-CONTAINING PROTEIN 39-RELATED"/>
    <property type="match status" value="1"/>
</dbReference>
<evidence type="ECO:0000256" key="1">
    <source>
        <dbReference type="ARBA" id="ARBA00022737"/>
    </source>
</evidence>
<evidence type="ECO:0000256" key="2">
    <source>
        <dbReference type="ARBA" id="ARBA00023043"/>
    </source>
</evidence>
<keyword evidence="2 3" id="KW-0040">ANK repeat</keyword>
<dbReference type="SMART" id="SM00248">
    <property type="entry name" value="ANK"/>
    <property type="match status" value="2"/>
</dbReference>
<evidence type="ECO:0000313" key="5">
    <source>
        <dbReference type="Proteomes" id="UP000576393"/>
    </source>
</evidence>
<dbReference type="AlphaFoldDB" id="A0A852URU7"/>
<sequence>MSDDGWSGDVGVWRDTNLEEIRARLASGFDPGRRLFWLRSTPLHQAAQEGATQVIELLLAAGAEVDPADRYGATPLWEAVRHGQEDAVRTLLDAGADPWRPCIAGRSPGVQALFTELADMFADLPGAPRIGHRLRDLQETVDEMMFSYEDYAEGFCLAFVGGVSEEEVVRRLGSSPGLCPPVAAGALRETELTRGGEVLRVACPPGGGVVLAQPEGSLPVRDGVARMVTTGGGVLAGAFPDCGSSVDIWRDGFNVGRPSVYDQLSDDSPLELWMCHFGDCGAHPSTSAERILALMTLLTGVYVTEEWLWSAPMRLVPVASAT</sequence>
<gene>
    <name evidence="4" type="ORF">HDA43_000033</name>
</gene>
<evidence type="ECO:0008006" key="6">
    <source>
        <dbReference type="Google" id="ProtNLM"/>
    </source>
</evidence>
<keyword evidence="5" id="KW-1185">Reference proteome</keyword>
<dbReference type="GO" id="GO:0085020">
    <property type="term" value="P:protein K6-linked ubiquitination"/>
    <property type="evidence" value="ECO:0007669"/>
    <property type="project" value="TreeGrafter"/>
</dbReference>
<protein>
    <recommendedName>
        <fullName evidence="6">Ankyrin repeat-containing protein</fullName>
    </recommendedName>
</protein>